<evidence type="ECO:0000256" key="1">
    <source>
        <dbReference type="ARBA" id="ARBA00004651"/>
    </source>
</evidence>
<dbReference type="HAMAP" id="MF_00454">
    <property type="entry name" value="FluC"/>
    <property type="match status" value="1"/>
</dbReference>
<keyword evidence="3 10" id="KW-0812">Transmembrane</keyword>
<dbReference type="PANTHER" id="PTHR28259:SF1">
    <property type="entry name" value="FLUORIDE EXPORT PROTEIN 1-RELATED"/>
    <property type="match status" value="1"/>
</dbReference>
<comment type="similarity">
    <text evidence="7 10">Belongs to the fluoride channel Fluc/FEX (TC 1.A.43) family.</text>
</comment>
<organism evidence="11 12">
    <name type="scientific">Alicyclobacillus macrosporangiidus</name>
    <dbReference type="NCBI Taxonomy" id="392015"/>
    <lineage>
        <taxon>Bacteria</taxon>
        <taxon>Bacillati</taxon>
        <taxon>Bacillota</taxon>
        <taxon>Bacilli</taxon>
        <taxon>Bacillales</taxon>
        <taxon>Alicyclobacillaceae</taxon>
        <taxon>Alicyclobacillus</taxon>
    </lineage>
</organism>
<proteinExistence type="inferred from homology"/>
<evidence type="ECO:0000256" key="6">
    <source>
        <dbReference type="ARBA" id="ARBA00023303"/>
    </source>
</evidence>
<dbReference type="GO" id="GO:0005886">
    <property type="term" value="C:plasma membrane"/>
    <property type="evidence" value="ECO:0007669"/>
    <property type="project" value="UniProtKB-SubCell"/>
</dbReference>
<dbReference type="PANTHER" id="PTHR28259">
    <property type="entry name" value="FLUORIDE EXPORT PROTEIN 1-RELATED"/>
    <property type="match status" value="1"/>
</dbReference>
<gene>
    <name evidence="10" type="primary">fluC</name>
    <name evidence="10" type="synonym">crcB</name>
    <name evidence="11" type="ORF">SAMN05421543_10988</name>
</gene>
<evidence type="ECO:0000256" key="8">
    <source>
        <dbReference type="ARBA" id="ARBA00035585"/>
    </source>
</evidence>
<keyword evidence="4 10" id="KW-1133">Transmembrane helix</keyword>
<keyword evidence="2 10" id="KW-1003">Cell membrane</keyword>
<feature type="binding site" evidence="10">
    <location>
        <position position="79"/>
    </location>
    <ligand>
        <name>Na(+)</name>
        <dbReference type="ChEBI" id="CHEBI:29101"/>
        <note>structural</note>
    </ligand>
</feature>
<dbReference type="NCBIfam" id="TIGR00494">
    <property type="entry name" value="crcB"/>
    <property type="match status" value="1"/>
</dbReference>
<accession>A0A1I7JBT9</accession>
<keyword evidence="10" id="KW-0479">Metal-binding</keyword>
<dbReference type="STRING" id="392015.SAMN05421543_10988"/>
<sequence>MTVTGAVSVAIGATAGSVARYLSGMRLSRISRSPFPWATWSVNAIGCLLLGLFFRVLTNTHRAGDGWLFLGIGFCGGYTTFSTLSVEMVHLVRTHKRLAIVYVASSICVGCVLTWIGVFLL</sequence>
<keyword evidence="6 10" id="KW-0407">Ion channel</keyword>
<reference evidence="12" key="1">
    <citation type="submission" date="2016-10" db="EMBL/GenBank/DDBJ databases">
        <authorList>
            <person name="Varghese N."/>
        </authorList>
    </citation>
    <scope>NUCLEOTIDE SEQUENCE [LARGE SCALE GENOMIC DNA]</scope>
    <source>
        <strain evidence="12">DSM 17980</strain>
    </source>
</reference>
<comment type="subcellular location">
    <subcellularLocation>
        <location evidence="1 10">Cell membrane</location>
        <topology evidence="1 10">Multi-pass membrane protein</topology>
    </subcellularLocation>
</comment>
<evidence type="ECO:0000256" key="2">
    <source>
        <dbReference type="ARBA" id="ARBA00022475"/>
    </source>
</evidence>
<dbReference type="OrthoDB" id="9815830at2"/>
<name>A0A1I7JBT9_9BACL</name>
<feature type="transmembrane region" description="Helical" evidence="10">
    <location>
        <begin position="35"/>
        <end position="54"/>
    </location>
</feature>
<feature type="transmembrane region" description="Helical" evidence="10">
    <location>
        <begin position="6"/>
        <end position="23"/>
    </location>
</feature>
<evidence type="ECO:0000256" key="4">
    <source>
        <dbReference type="ARBA" id="ARBA00022989"/>
    </source>
</evidence>
<comment type="function">
    <text evidence="9 10">Fluoride-specific ion channel. Important for reducing fluoride concentration in the cell, thus reducing its toxicity.</text>
</comment>
<dbReference type="GO" id="GO:0046872">
    <property type="term" value="F:metal ion binding"/>
    <property type="evidence" value="ECO:0007669"/>
    <property type="project" value="UniProtKB-KW"/>
</dbReference>
<evidence type="ECO:0000313" key="11">
    <source>
        <dbReference type="EMBL" id="SFU82665.1"/>
    </source>
</evidence>
<keyword evidence="10" id="KW-0406">Ion transport</keyword>
<feature type="transmembrane region" description="Helical" evidence="10">
    <location>
        <begin position="66"/>
        <end position="86"/>
    </location>
</feature>
<dbReference type="AlphaFoldDB" id="A0A1I7JBT9"/>
<dbReference type="GO" id="GO:0140114">
    <property type="term" value="P:cellular detoxification of fluoride"/>
    <property type="evidence" value="ECO:0007669"/>
    <property type="project" value="UniProtKB-UniRule"/>
</dbReference>
<dbReference type="Pfam" id="PF02537">
    <property type="entry name" value="CRCB"/>
    <property type="match status" value="1"/>
</dbReference>
<dbReference type="RefSeq" id="WP_074952166.1">
    <property type="nucleotide sequence ID" value="NZ_FPBV01000009.1"/>
</dbReference>
<evidence type="ECO:0000256" key="7">
    <source>
        <dbReference type="ARBA" id="ARBA00035120"/>
    </source>
</evidence>
<dbReference type="GO" id="GO:0062054">
    <property type="term" value="F:fluoride channel activity"/>
    <property type="evidence" value="ECO:0007669"/>
    <property type="project" value="UniProtKB-UniRule"/>
</dbReference>
<keyword evidence="10" id="KW-0813">Transport</keyword>
<keyword evidence="5 10" id="KW-0472">Membrane</keyword>
<evidence type="ECO:0000256" key="5">
    <source>
        <dbReference type="ARBA" id="ARBA00023136"/>
    </source>
</evidence>
<keyword evidence="10" id="KW-0915">Sodium</keyword>
<feature type="transmembrane region" description="Helical" evidence="10">
    <location>
        <begin position="98"/>
        <end position="120"/>
    </location>
</feature>
<comment type="activity regulation">
    <text evidence="10">Na(+) is not transported, but it plays an essential structural role and its presence is essential for fluoride channel function.</text>
</comment>
<evidence type="ECO:0000256" key="10">
    <source>
        <dbReference type="HAMAP-Rule" id="MF_00454"/>
    </source>
</evidence>
<dbReference type="Proteomes" id="UP000183508">
    <property type="component" value="Unassembled WGS sequence"/>
</dbReference>
<protein>
    <recommendedName>
        <fullName evidence="10">Fluoride-specific ion channel FluC</fullName>
    </recommendedName>
</protein>
<evidence type="ECO:0000256" key="3">
    <source>
        <dbReference type="ARBA" id="ARBA00022692"/>
    </source>
</evidence>
<dbReference type="EMBL" id="FPBV01000009">
    <property type="protein sequence ID" value="SFU82665.1"/>
    <property type="molecule type" value="Genomic_DNA"/>
</dbReference>
<dbReference type="InterPro" id="IPR003691">
    <property type="entry name" value="FluC"/>
</dbReference>
<evidence type="ECO:0000256" key="9">
    <source>
        <dbReference type="ARBA" id="ARBA00049940"/>
    </source>
</evidence>
<feature type="binding site" evidence="10">
    <location>
        <position position="76"/>
    </location>
    <ligand>
        <name>Na(+)</name>
        <dbReference type="ChEBI" id="CHEBI:29101"/>
        <note>structural</note>
    </ligand>
</feature>
<keyword evidence="12" id="KW-1185">Reference proteome</keyword>
<evidence type="ECO:0000313" key="12">
    <source>
        <dbReference type="Proteomes" id="UP000183508"/>
    </source>
</evidence>
<comment type="catalytic activity">
    <reaction evidence="8">
        <text>fluoride(in) = fluoride(out)</text>
        <dbReference type="Rhea" id="RHEA:76159"/>
        <dbReference type="ChEBI" id="CHEBI:17051"/>
    </reaction>
    <physiologicalReaction direction="left-to-right" evidence="8">
        <dbReference type="Rhea" id="RHEA:76160"/>
    </physiologicalReaction>
</comment>